<gene>
    <name evidence="1" type="ORF">Pint_26088</name>
</gene>
<name>A0ACC0YIP2_9ROSI</name>
<evidence type="ECO:0000313" key="1">
    <source>
        <dbReference type="EMBL" id="KAJ0035727.1"/>
    </source>
</evidence>
<protein>
    <submittedName>
        <fullName evidence="1">Uncharacterized protein</fullName>
    </submittedName>
</protein>
<proteinExistence type="predicted"/>
<evidence type="ECO:0000313" key="2">
    <source>
        <dbReference type="Proteomes" id="UP001163603"/>
    </source>
</evidence>
<accession>A0ACC0YIP2</accession>
<organism evidence="1 2">
    <name type="scientific">Pistacia integerrima</name>
    <dbReference type="NCBI Taxonomy" id="434235"/>
    <lineage>
        <taxon>Eukaryota</taxon>
        <taxon>Viridiplantae</taxon>
        <taxon>Streptophyta</taxon>
        <taxon>Embryophyta</taxon>
        <taxon>Tracheophyta</taxon>
        <taxon>Spermatophyta</taxon>
        <taxon>Magnoliopsida</taxon>
        <taxon>eudicotyledons</taxon>
        <taxon>Gunneridae</taxon>
        <taxon>Pentapetalae</taxon>
        <taxon>rosids</taxon>
        <taxon>malvids</taxon>
        <taxon>Sapindales</taxon>
        <taxon>Anacardiaceae</taxon>
        <taxon>Pistacia</taxon>
    </lineage>
</organism>
<comment type="caution">
    <text evidence="1">The sequence shown here is derived from an EMBL/GenBank/DDBJ whole genome shotgun (WGS) entry which is preliminary data.</text>
</comment>
<reference evidence="2" key="1">
    <citation type="journal article" date="2023" name="G3 (Bethesda)">
        <title>Genome assembly and association tests identify interacting loci associated with vigor, precocity, and sex in interspecific pistachio rootstocks.</title>
        <authorList>
            <person name="Palmer W."/>
            <person name="Jacygrad E."/>
            <person name="Sagayaradj S."/>
            <person name="Cavanaugh K."/>
            <person name="Han R."/>
            <person name="Bertier L."/>
            <person name="Beede B."/>
            <person name="Kafkas S."/>
            <person name="Golino D."/>
            <person name="Preece J."/>
            <person name="Michelmore R."/>
        </authorList>
    </citation>
    <scope>NUCLEOTIDE SEQUENCE [LARGE SCALE GENOMIC DNA]</scope>
</reference>
<keyword evidence="2" id="KW-1185">Reference proteome</keyword>
<dbReference type="Proteomes" id="UP001163603">
    <property type="component" value="Chromosome 7"/>
</dbReference>
<sequence>MAPELMRTRKATTCTDVYAFGVFMLEVACRKRPLDDPQLEGVFAEDEMKLVLKLGLFCCFRNPVGRPTMRQVMQYLDGDVVLPDVPSTSNITSLCTANDEAPDNEVEMPFPSLFGNAFVAAVSTTDSILVVGR</sequence>
<dbReference type="EMBL" id="CM047742">
    <property type="protein sequence ID" value="KAJ0035727.1"/>
    <property type="molecule type" value="Genomic_DNA"/>
</dbReference>